<dbReference type="InterPro" id="IPR012334">
    <property type="entry name" value="Pectin_lyas_fold"/>
</dbReference>
<evidence type="ECO:0000256" key="9">
    <source>
        <dbReference type="RuleBase" id="RU361169"/>
    </source>
</evidence>
<evidence type="ECO:0000256" key="3">
    <source>
        <dbReference type="ARBA" id="ARBA00022512"/>
    </source>
</evidence>
<dbReference type="AlphaFoldDB" id="A0A834SMW1"/>
<comment type="subcellular location">
    <subcellularLocation>
        <location evidence="1">Secreted</location>
        <location evidence="1">Cell wall</location>
    </subcellularLocation>
</comment>
<reference evidence="11" key="1">
    <citation type="submission" date="2020-09" db="EMBL/GenBank/DDBJ databases">
        <title>Genome-Enabled Discovery of Anthraquinone Biosynthesis in Senna tora.</title>
        <authorList>
            <person name="Kang S.-H."/>
            <person name="Pandey R.P."/>
            <person name="Lee C.-M."/>
            <person name="Sim J.-S."/>
            <person name="Jeong J.-T."/>
            <person name="Choi B.-S."/>
            <person name="Jung M."/>
            <person name="Ginzburg D."/>
            <person name="Zhao K."/>
            <person name="Won S.Y."/>
            <person name="Oh T.-J."/>
            <person name="Yu Y."/>
            <person name="Kim N.-H."/>
            <person name="Lee O.R."/>
            <person name="Lee T.-H."/>
            <person name="Bashyal P."/>
            <person name="Kim T.-S."/>
            <person name="Lee W.-H."/>
            <person name="Kawkins C."/>
            <person name="Kim C.-K."/>
            <person name="Kim J.S."/>
            <person name="Ahn B.O."/>
            <person name="Rhee S.Y."/>
            <person name="Sohng J.K."/>
        </authorList>
    </citation>
    <scope>NUCLEOTIDE SEQUENCE</scope>
    <source>
        <tissue evidence="11">Leaf</tissue>
    </source>
</reference>
<evidence type="ECO:0000256" key="7">
    <source>
        <dbReference type="ARBA" id="ARBA00023316"/>
    </source>
</evidence>
<feature type="signal peptide" evidence="10">
    <location>
        <begin position="1"/>
        <end position="22"/>
    </location>
</feature>
<evidence type="ECO:0000313" key="12">
    <source>
        <dbReference type="Proteomes" id="UP000634136"/>
    </source>
</evidence>
<evidence type="ECO:0000256" key="10">
    <source>
        <dbReference type="SAM" id="SignalP"/>
    </source>
</evidence>
<dbReference type="InterPro" id="IPR011050">
    <property type="entry name" value="Pectin_lyase_fold/virulence"/>
</dbReference>
<gene>
    <name evidence="11" type="ORF">G2W53_039095</name>
</gene>
<keyword evidence="3" id="KW-0134">Cell wall</keyword>
<keyword evidence="12" id="KW-1185">Reference proteome</keyword>
<keyword evidence="10" id="KW-0732">Signal</keyword>
<name>A0A834SMW1_9FABA</name>
<evidence type="ECO:0000256" key="4">
    <source>
        <dbReference type="ARBA" id="ARBA00022525"/>
    </source>
</evidence>
<dbReference type="PROSITE" id="PS00502">
    <property type="entry name" value="POLYGALACTURONASE"/>
    <property type="match status" value="1"/>
</dbReference>
<dbReference type="EMBL" id="JAAIUW010000012">
    <property type="protein sequence ID" value="KAF7806934.1"/>
    <property type="molecule type" value="Genomic_DNA"/>
</dbReference>
<evidence type="ECO:0000256" key="8">
    <source>
        <dbReference type="PROSITE-ProRule" id="PRU10052"/>
    </source>
</evidence>
<proteinExistence type="inferred from homology"/>
<accession>A0A834SMW1</accession>
<evidence type="ECO:0000256" key="5">
    <source>
        <dbReference type="ARBA" id="ARBA00022801"/>
    </source>
</evidence>
<keyword evidence="5 9" id="KW-0378">Hydrolase</keyword>
<dbReference type="Proteomes" id="UP000634136">
    <property type="component" value="Unassembled WGS sequence"/>
</dbReference>
<keyword evidence="6 9" id="KW-0326">Glycosidase</keyword>
<keyword evidence="4" id="KW-0964">Secreted</keyword>
<feature type="active site" evidence="8">
    <location>
        <position position="240"/>
    </location>
</feature>
<keyword evidence="7" id="KW-0961">Cell wall biogenesis/degradation</keyword>
<comment type="caution">
    <text evidence="11">The sequence shown here is derived from an EMBL/GenBank/DDBJ whole genome shotgun (WGS) entry which is preliminary data.</text>
</comment>
<dbReference type="PANTHER" id="PTHR31375">
    <property type="match status" value="1"/>
</dbReference>
<organism evidence="11 12">
    <name type="scientific">Senna tora</name>
    <dbReference type="NCBI Taxonomy" id="362788"/>
    <lineage>
        <taxon>Eukaryota</taxon>
        <taxon>Viridiplantae</taxon>
        <taxon>Streptophyta</taxon>
        <taxon>Embryophyta</taxon>
        <taxon>Tracheophyta</taxon>
        <taxon>Spermatophyta</taxon>
        <taxon>Magnoliopsida</taxon>
        <taxon>eudicotyledons</taxon>
        <taxon>Gunneridae</taxon>
        <taxon>Pentapetalae</taxon>
        <taxon>rosids</taxon>
        <taxon>fabids</taxon>
        <taxon>Fabales</taxon>
        <taxon>Fabaceae</taxon>
        <taxon>Caesalpinioideae</taxon>
        <taxon>Cassia clade</taxon>
        <taxon>Senna</taxon>
    </lineage>
</organism>
<dbReference type="InterPro" id="IPR000743">
    <property type="entry name" value="Glyco_hydro_28"/>
</dbReference>
<evidence type="ECO:0000256" key="1">
    <source>
        <dbReference type="ARBA" id="ARBA00004191"/>
    </source>
</evidence>
<dbReference type="FunFam" id="2.160.20.10:FF:000004">
    <property type="entry name" value="Pectin lyase-like superfamily protein"/>
    <property type="match status" value="1"/>
</dbReference>
<evidence type="ECO:0000256" key="2">
    <source>
        <dbReference type="ARBA" id="ARBA00008834"/>
    </source>
</evidence>
<protein>
    <submittedName>
        <fullName evidence="11">Polygalacturonase-like</fullName>
    </submittedName>
</protein>
<dbReference type="InterPro" id="IPR006626">
    <property type="entry name" value="PbH1"/>
</dbReference>
<dbReference type="SUPFAM" id="SSF51126">
    <property type="entry name" value="Pectin lyase-like"/>
    <property type="match status" value="1"/>
</dbReference>
<comment type="similarity">
    <text evidence="2 9">Belongs to the glycosyl hydrolase 28 family.</text>
</comment>
<dbReference type="OrthoDB" id="187139at2759"/>
<dbReference type="GO" id="GO:0071555">
    <property type="term" value="P:cell wall organization"/>
    <property type="evidence" value="ECO:0007669"/>
    <property type="project" value="UniProtKB-KW"/>
</dbReference>
<dbReference type="SMART" id="SM00710">
    <property type="entry name" value="PbH1"/>
    <property type="match status" value="4"/>
</dbReference>
<sequence length="498" mass="53534">MDMNLSIINFTLFLLLASYTNGQQVIFDIRKYGASPNRDITQALKNAWKDACASTRAAKILFPAITYKLAQVDLRGPCKAPIEVQVNGELRAPANPDKLDGNAQWVKFTYINFFTLSGGGIFDGQGPTAWKQNDCGKNKNCKKLSMNFGFGFLNNSIVRDITSKDSKNFHVNVLGCNNMTFVNFKITAPATSLNTDGIHIGRSSDIKVISSSIATGDDCISLGDGSRHINIFNVTCGPGHGISVGSLGKYTNEDPVEGLIVRNCTFKNTDNGVRIKTWPGTPGATTVSDLHYEDITMVNVRNPILIEQDYCPYNQCSRQTPSKVKISKVTFKKIKGTSASPIGVTLVCSSGVPCERTQLSDIDLTFNGAPTTAKCVNVRPIIGCEEEELFGHREDERAEGGDVGLQGLARDGHEVLGEGDADLFCLVLLLEDTAVGPIVRAFMGADGVDELVLGTAAVRGAIGEEDGGTAHAEEAVGDEHGAVVAEVPIESDVLHAYY</sequence>
<feature type="chain" id="PRO_5032695582" evidence="10">
    <location>
        <begin position="23"/>
        <end position="498"/>
    </location>
</feature>
<dbReference type="GO" id="GO:0005975">
    <property type="term" value="P:carbohydrate metabolic process"/>
    <property type="evidence" value="ECO:0007669"/>
    <property type="project" value="InterPro"/>
</dbReference>
<dbReference type="Pfam" id="PF00295">
    <property type="entry name" value="Glyco_hydro_28"/>
    <property type="match status" value="1"/>
</dbReference>
<evidence type="ECO:0000313" key="11">
    <source>
        <dbReference type="EMBL" id="KAF7806934.1"/>
    </source>
</evidence>
<evidence type="ECO:0000256" key="6">
    <source>
        <dbReference type="ARBA" id="ARBA00023295"/>
    </source>
</evidence>
<dbReference type="Gene3D" id="2.160.20.10">
    <property type="entry name" value="Single-stranded right-handed beta-helix, Pectin lyase-like"/>
    <property type="match status" value="1"/>
</dbReference>
<dbReference type="GO" id="GO:0004650">
    <property type="term" value="F:polygalacturonase activity"/>
    <property type="evidence" value="ECO:0007669"/>
    <property type="project" value="InterPro"/>
</dbReference>